<dbReference type="GO" id="GO:0016887">
    <property type="term" value="F:ATP hydrolysis activity"/>
    <property type="evidence" value="ECO:0007669"/>
    <property type="project" value="InterPro"/>
</dbReference>
<keyword evidence="5 13" id="KW-0067">ATP-binding</keyword>
<evidence type="ECO:0000256" key="4">
    <source>
        <dbReference type="ARBA" id="ARBA00022741"/>
    </source>
</evidence>
<dbReference type="Gene3D" id="3.40.50.300">
    <property type="entry name" value="P-loop containing nucleotide triphosphate hydrolases"/>
    <property type="match status" value="1"/>
</dbReference>
<evidence type="ECO:0000256" key="9">
    <source>
        <dbReference type="ARBA" id="ARBA00041133"/>
    </source>
</evidence>
<comment type="caution">
    <text evidence="13">The sequence shown here is derived from an EMBL/GenBank/DDBJ whole genome shotgun (WGS) entry which is preliminary data.</text>
</comment>
<evidence type="ECO:0000256" key="7">
    <source>
        <dbReference type="ARBA" id="ARBA00038781"/>
    </source>
</evidence>
<comment type="catalytic activity">
    <reaction evidence="10">
        <text>tungstate(in) + ATP + H2O = tungstate(out) + ADP + phosphate + H(+)</text>
        <dbReference type="Rhea" id="RHEA:35027"/>
        <dbReference type="ChEBI" id="CHEBI:15377"/>
        <dbReference type="ChEBI" id="CHEBI:15378"/>
        <dbReference type="ChEBI" id="CHEBI:30616"/>
        <dbReference type="ChEBI" id="CHEBI:43474"/>
        <dbReference type="ChEBI" id="CHEBI:46502"/>
        <dbReference type="ChEBI" id="CHEBI:456216"/>
        <dbReference type="EC" id="7.3.2.6"/>
    </reaction>
</comment>
<dbReference type="EMBL" id="REFY01000005">
    <property type="protein sequence ID" value="RQG88065.1"/>
    <property type="molecule type" value="Genomic_DNA"/>
</dbReference>
<dbReference type="InterPro" id="IPR008995">
    <property type="entry name" value="Mo/tungstate-bd_C_term_dom"/>
</dbReference>
<evidence type="ECO:0000256" key="5">
    <source>
        <dbReference type="ARBA" id="ARBA00022840"/>
    </source>
</evidence>
<evidence type="ECO:0000256" key="8">
    <source>
        <dbReference type="ARBA" id="ARBA00039025"/>
    </source>
</evidence>
<name>A0A3N6MTE0_9EURY</name>
<evidence type="ECO:0000256" key="6">
    <source>
        <dbReference type="ARBA" id="ARBA00038307"/>
    </source>
</evidence>
<evidence type="ECO:0000256" key="1">
    <source>
        <dbReference type="ARBA" id="ARBA00004202"/>
    </source>
</evidence>
<evidence type="ECO:0000313" key="14">
    <source>
        <dbReference type="Proteomes" id="UP000273828"/>
    </source>
</evidence>
<accession>A0A3N6MTE0</accession>
<dbReference type="PANTHER" id="PTHR42781:SF4">
    <property type="entry name" value="SPERMIDINE_PUTRESCINE IMPORT ATP-BINDING PROTEIN POTA"/>
    <property type="match status" value="1"/>
</dbReference>
<dbReference type="AlphaFoldDB" id="A0A3N6MTE0"/>
<dbReference type="GO" id="GO:1901238">
    <property type="term" value="F:ABC-type tungstate transporter activity"/>
    <property type="evidence" value="ECO:0007669"/>
    <property type="project" value="UniProtKB-EC"/>
</dbReference>
<dbReference type="Proteomes" id="UP000273828">
    <property type="component" value="Unassembled WGS sequence"/>
</dbReference>
<dbReference type="PROSITE" id="PS00211">
    <property type="entry name" value="ABC_TRANSPORTER_1"/>
    <property type="match status" value="1"/>
</dbReference>
<organism evidence="13 14">
    <name type="scientific">Natrarchaeobius halalkaliphilus</name>
    <dbReference type="NCBI Taxonomy" id="1679091"/>
    <lineage>
        <taxon>Archaea</taxon>
        <taxon>Methanobacteriati</taxon>
        <taxon>Methanobacteriota</taxon>
        <taxon>Stenosarchaea group</taxon>
        <taxon>Halobacteria</taxon>
        <taxon>Halobacteriales</taxon>
        <taxon>Natrialbaceae</taxon>
        <taxon>Natrarchaeobius</taxon>
    </lineage>
</organism>
<keyword evidence="14" id="KW-1185">Reference proteome</keyword>
<keyword evidence="3" id="KW-0500">Molybdenum</keyword>
<dbReference type="EC" id="7.3.2.6" evidence="8"/>
<evidence type="ECO:0000256" key="10">
    <source>
        <dbReference type="ARBA" id="ARBA00047936"/>
    </source>
</evidence>
<dbReference type="SUPFAM" id="SSF52540">
    <property type="entry name" value="P-loop containing nucleoside triphosphate hydrolases"/>
    <property type="match status" value="1"/>
</dbReference>
<evidence type="ECO:0000256" key="11">
    <source>
        <dbReference type="SAM" id="MobiDB-lite"/>
    </source>
</evidence>
<dbReference type="InterPro" id="IPR027417">
    <property type="entry name" value="P-loop_NTPase"/>
</dbReference>
<comment type="subcellular location">
    <subcellularLocation>
        <location evidence="1">Cell membrane</location>
        <topology evidence="1">Peripheral membrane protein</topology>
    </subcellularLocation>
</comment>
<dbReference type="SUPFAM" id="SSF50331">
    <property type="entry name" value="MOP-like"/>
    <property type="match status" value="1"/>
</dbReference>
<dbReference type="InterPro" id="IPR013611">
    <property type="entry name" value="Transp-assoc_OB_typ2"/>
</dbReference>
<evidence type="ECO:0000256" key="3">
    <source>
        <dbReference type="ARBA" id="ARBA00022505"/>
    </source>
</evidence>
<dbReference type="InterPro" id="IPR003439">
    <property type="entry name" value="ABC_transporter-like_ATP-bd"/>
</dbReference>
<dbReference type="Gene3D" id="2.40.50.100">
    <property type="match status" value="1"/>
</dbReference>
<evidence type="ECO:0000313" key="13">
    <source>
        <dbReference type="EMBL" id="RQG88065.1"/>
    </source>
</evidence>
<feature type="compositionally biased region" description="Low complexity" evidence="11">
    <location>
        <begin position="8"/>
        <end position="17"/>
    </location>
</feature>
<dbReference type="Pfam" id="PF08402">
    <property type="entry name" value="TOBE_2"/>
    <property type="match status" value="1"/>
</dbReference>
<sequence length="381" mass="42312">MDATEPQATSASESNASEADRDVAVQIANVTKEYGDVTAVDDVSLNVRDEEFLTLLGPSGAGKTTLLHMIAGFVTPTRGTINIDDVDVTHKPPYERNIGMVFQSMALFPHMTVGENIAFPLKMRRFDHDRIDERVQEMLDLIRLPEIRDRNVAELSGGQQQRVAIARGLAFKPSLLLLDEPLSSLDKKLREEMREELLRIHREAEVTTVHVTHNQEEALTMADRIAVIKEGEIAQHSSVQKMYSRPNSAFVADFVGNTNMLPGHVATVNEQRFSVDFGDDIVSTCQPSVVDTDPVADDQVTVGVRYEQVQIDERLDTDNAYNATVSDVIFMGDVINYKAEIDSLGVEVNISELNSKDVDVFERGDAVQVGWEDDDTLVYSS</sequence>
<dbReference type="InterPro" id="IPR050093">
    <property type="entry name" value="ABC_SmlMolc_Importer"/>
</dbReference>
<dbReference type="PANTHER" id="PTHR42781">
    <property type="entry name" value="SPERMIDINE/PUTRESCINE IMPORT ATP-BINDING PROTEIN POTA"/>
    <property type="match status" value="1"/>
</dbReference>
<feature type="domain" description="ABC transporter" evidence="12">
    <location>
        <begin position="25"/>
        <end position="255"/>
    </location>
</feature>
<evidence type="ECO:0000256" key="2">
    <source>
        <dbReference type="ARBA" id="ARBA00022448"/>
    </source>
</evidence>
<dbReference type="SMART" id="SM00382">
    <property type="entry name" value="AAA"/>
    <property type="match status" value="1"/>
</dbReference>
<gene>
    <name evidence="13" type="ORF">EA462_14545</name>
</gene>
<proteinExistence type="inferred from homology"/>
<dbReference type="Pfam" id="PF00005">
    <property type="entry name" value="ABC_tran"/>
    <property type="match status" value="1"/>
</dbReference>
<feature type="region of interest" description="Disordered" evidence="11">
    <location>
        <begin position="1"/>
        <end position="20"/>
    </location>
</feature>
<protein>
    <recommendedName>
        <fullName evidence="9">Molybdate/tungstate import ATP-binding protein WtpC</fullName>
        <ecNumber evidence="8">7.3.2.6</ecNumber>
    </recommendedName>
</protein>
<dbReference type="PROSITE" id="PS50893">
    <property type="entry name" value="ABC_TRANSPORTER_2"/>
    <property type="match status" value="1"/>
</dbReference>
<keyword evidence="4" id="KW-0547">Nucleotide-binding</keyword>
<dbReference type="InterPro" id="IPR003593">
    <property type="entry name" value="AAA+_ATPase"/>
</dbReference>
<dbReference type="FunFam" id="3.40.50.300:FF:000133">
    <property type="entry name" value="Spermidine/putrescine import ATP-binding protein PotA"/>
    <property type="match status" value="1"/>
</dbReference>
<keyword evidence="2" id="KW-0813">Transport</keyword>
<evidence type="ECO:0000259" key="12">
    <source>
        <dbReference type="PROSITE" id="PS50893"/>
    </source>
</evidence>
<dbReference type="InterPro" id="IPR017871">
    <property type="entry name" value="ABC_transporter-like_CS"/>
</dbReference>
<comment type="subunit">
    <text evidence="7">The complex is composed of two ATP-binding proteins (WtpC), two transmembrane proteins (WtpB) and a solute-binding protein (WtpA).</text>
</comment>
<comment type="similarity">
    <text evidence="6">Belongs to the ABC transporter superfamily. Sulfate/tungstate importer (TC 3.A.1.6) family.</text>
</comment>
<dbReference type="GO" id="GO:0005524">
    <property type="term" value="F:ATP binding"/>
    <property type="evidence" value="ECO:0007669"/>
    <property type="project" value="UniProtKB-KW"/>
</dbReference>
<reference evidence="13 14" key="1">
    <citation type="submission" date="2018-10" db="EMBL/GenBank/DDBJ databases">
        <title>Natrarchaeobius chitinivorans gen. nov., sp. nov., and Natrarchaeobius haloalkaliphilus sp. nov., alkaliphilic, chitin-utilizing haloarchaea from hypersaline alkaline lakes.</title>
        <authorList>
            <person name="Sorokin D.Y."/>
            <person name="Elcheninov A.G."/>
            <person name="Kostrikina N.A."/>
            <person name="Bale N.J."/>
            <person name="Sinninghe Damste J.S."/>
            <person name="Khijniak T.V."/>
            <person name="Kublanov I.V."/>
            <person name="Toshchakov S.V."/>
        </authorList>
    </citation>
    <scope>NUCLEOTIDE SEQUENCE [LARGE SCALE GENOMIC DNA]</scope>
    <source>
        <strain evidence="13 14">AArcht-Sl</strain>
    </source>
</reference>
<dbReference type="GO" id="GO:0043190">
    <property type="term" value="C:ATP-binding cassette (ABC) transporter complex"/>
    <property type="evidence" value="ECO:0007669"/>
    <property type="project" value="InterPro"/>
</dbReference>